<reference evidence="6 7" key="1">
    <citation type="submission" date="2023-03" db="EMBL/GenBank/DDBJ databases">
        <title>Bacillus Genome Sequencing.</title>
        <authorList>
            <person name="Dunlap C."/>
        </authorList>
    </citation>
    <scope>NUCLEOTIDE SEQUENCE [LARGE SCALE GENOMIC DNA]</scope>
    <source>
        <strain evidence="6 7">B-4107</strain>
    </source>
</reference>
<dbReference type="InterPro" id="IPR009057">
    <property type="entry name" value="Homeodomain-like_sf"/>
</dbReference>
<name>A0ABU6NLP4_9BACI</name>
<dbReference type="InterPro" id="IPR036271">
    <property type="entry name" value="Tet_transcr_reg_TetR-rel_C_sf"/>
</dbReference>
<feature type="DNA-binding region" description="H-T-H motif" evidence="4">
    <location>
        <begin position="40"/>
        <end position="59"/>
    </location>
</feature>
<dbReference type="Proteomes" id="UP001341820">
    <property type="component" value="Unassembled WGS sequence"/>
</dbReference>
<keyword evidence="2 4" id="KW-0238">DNA-binding</keyword>
<proteinExistence type="predicted"/>
<dbReference type="InterPro" id="IPR001647">
    <property type="entry name" value="HTH_TetR"/>
</dbReference>
<organism evidence="6 7">
    <name type="scientific">Shouchella miscanthi</name>
    <dbReference type="NCBI Taxonomy" id="2598861"/>
    <lineage>
        <taxon>Bacteria</taxon>
        <taxon>Bacillati</taxon>
        <taxon>Bacillota</taxon>
        <taxon>Bacilli</taxon>
        <taxon>Bacillales</taxon>
        <taxon>Bacillaceae</taxon>
        <taxon>Shouchella</taxon>
    </lineage>
</organism>
<dbReference type="Pfam" id="PF02909">
    <property type="entry name" value="TetR_C_1"/>
    <property type="match status" value="1"/>
</dbReference>
<keyword evidence="3" id="KW-0804">Transcription</keyword>
<evidence type="ECO:0000256" key="1">
    <source>
        <dbReference type="ARBA" id="ARBA00023015"/>
    </source>
</evidence>
<evidence type="ECO:0000313" key="6">
    <source>
        <dbReference type="EMBL" id="MED4129133.1"/>
    </source>
</evidence>
<evidence type="ECO:0000259" key="5">
    <source>
        <dbReference type="PROSITE" id="PS50977"/>
    </source>
</evidence>
<protein>
    <submittedName>
        <fullName evidence="6">TetR/AcrR family transcriptional regulator</fullName>
    </submittedName>
</protein>
<keyword evidence="7" id="KW-1185">Reference proteome</keyword>
<evidence type="ECO:0000256" key="4">
    <source>
        <dbReference type="PROSITE-ProRule" id="PRU00335"/>
    </source>
</evidence>
<keyword evidence="1" id="KW-0805">Transcription regulation</keyword>
<sequence>MNNDNRFSRRSRPAKDPLSKERIIKEAYLLLTNEGINGLTMRKVAKALDTGASSLYVYVKNSEELCSYVLDYSLSDITFPNNPESKKTWRDNLIAVLLSYHDRLYQHPGVAELAMTTVPLGKNSIVLMEYLLKQLSFSGLKPVTVAWGMDALMMYVVSSSFEHASWKKNDLKSFHSMRESLLSVDASQFPAIFAYKNDLFSGDKAKNERLIWGLKVILNGLFASEKQEKRTI</sequence>
<dbReference type="EMBL" id="JAROAS010000027">
    <property type="protein sequence ID" value="MED4129133.1"/>
    <property type="molecule type" value="Genomic_DNA"/>
</dbReference>
<feature type="domain" description="HTH tetR-type" evidence="5">
    <location>
        <begin position="17"/>
        <end position="77"/>
    </location>
</feature>
<evidence type="ECO:0000256" key="3">
    <source>
        <dbReference type="ARBA" id="ARBA00023163"/>
    </source>
</evidence>
<evidence type="ECO:0000256" key="2">
    <source>
        <dbReference type="ARBA" id="ARBA00023125"/>
    </source>
</evidence>
<dbReference type="SUPFAM" id="SSF48498">
    <property type="entry name" value="Tetracyclin repressor-like, C-terminal domain"/>
    <property type="match status" value="1"/>
</dbReference>
<accession>A0ABU6NLP4</accession>
<dbReference type="Gene3D" id="1.10.357.10">
    <property type="entry name" value="Tetracycline Repressor, domain 2"/>
    <property type="match status" value="1"/>
</dbReference>
<dbReference type="InterPro" id="IPR004111">
    <property type="entry name" value="Repressor_TetR_C"/>
</dbReference>
<comment type="caution">
    <text evidence="6">The sequence shown here is derived from an EMBL/GenBank/DDBJ whole genome shotgun (WGS) entry which is preliminary data.</text>
</comment>
<dbReference type="SUPFAM" id="SSF46689">
    <property type="entry name" value="Homeodomain-like"/>
    <property type="match status" value="1"/>
</dbReference>
<gene>
    <name evidence="6" type="ORF">P5F74_13395</name>
</gene>
<dbReference type="PROSITE" id="PS50977">
    <property type="entry name" value="HTH_TETR_2"/>
    <property type="match status" value="1"/>
</dbReference>
<dbReference type="RefSeq" id="WP_328237832.1">
    <property type="nucleotide sequence ID" value="NZ_JAROAS010000027.1"/>
</dbReference>
<evidence type="ECO:0000313" key="7">
    <source>
        <dbReference type="Proteomes" id="UP001341820"/>
    </source>
</evidence>